<feature type="domain" description="HECT" evidence="7">
    <location>
        <begin position="781"/>
        <end position="1150"/>
    </location>
</feature>
<feature type="active site" description="Glycyl thioester intermediate" evidence="5">
    <location>
        <position position="1118"/>
    </location>
</feature>
<feature type="region of interest" description="Disordered" evidence="6">
    <location>
        <begin position="354"/>
        <end position="373"/>
    </location>
</feature>
<dbReference type="GO" id="GO:0061630">
    <property type="term" value="F:ubiquitin protein ligase activity"/>
    <property type="evidence" value="ECO:0007669"/>
    <property type="project" value="UniProtKB-EC"/>
</dbReference>
<dbReference type="CDD" id="cd00078">
    <property type="entry name" value="HECTc"/>
    <property type="match status" value="1"/>
</dbReference>
<dbReference type="GO" id="GO:0006511">
    <property type="term" value="P:ubiquitin-dependent protein catabolic process"/>
    <property type="evidence" value="ECO:0007669"/>
    <property type="project" value="TreeGrafter"/>
</dbReference>
<gene>
    <name evidence="8" type="ORF">DNG_07699</name>
</gene>
<evidence type="ECO:0000256" key="3">
    <source>
        <dbReference type="ARBA" id="ARBA00022679"/>
    </source>
</evidence>
<protein>
    <recommendedName>
        <fullName evidence="2">HECT-type E3 ubiquitin transferase</fullName>
        <ecNumber evidence="2">2.3.2.26</ecNumber>
    </recommendedName>
</protein>
<feature type="compositionally biased region" description="Basic and acidic residues" evidence="6">
    <location>
        <begin position="354"/>
        <end position="364"/>
    </location>
</feature>
<evidence type="ECO:0000256" key="5">
    <source>
        <dbReference type="PROSITE-ProRule" id="PRU00104"/>
    </source>
</evidence>
<evidence type="ECO:0000313" key="8">
    <source>
        <dbReference type="EMBL" id="SPO05014.1"/>
    </source>
</evidence>
<dbReference type="Proteomes" id="UP001187682">
    <property type="component" value="Unassembled WGS sequence"/>
</dbReference>
<feature type="compositionally biased region" description="Acidic residues" evidence="6">
    <location>
        <begin position="649"/>
        <end position="662"/>
    </location>
</feature>
<dbReference type="InterPro" id="IPR044611">
    <property type="entry name" value="E3A/B/C-like"/>
</dbReference>
<evidence type="ECO:0000256" key="4">
    <source>
        <dbReference type="ARBA" id="ARBA00022786"/>
    </source>
</evidence>
<evidence type="ECO:0000256" key="6">
    <source>
        <dbReference type="SAM" id="MobiDB-lite"/>
    </source>
</evidence>
<dbReference type="Pfam" id="PF00632">
    <property type="entry name" value="HECT"/>
    <property type="match status" value="1"/>
</dbReference>
<feature type="region of interest" description="Disordered" evidence="6">
    <location>
        <begin position="646"/>
        <end position="677"/>
    </location>
</feature>
<dbReference type="InterPro" id="IPR035983">
    <property type="entry name" value="Hect_E3_ubiquitin_ligase"/>
</dbReference>
<dbReference type="SUPFAM" id="SSF56204">
    <property type="entry name" value="Hect, E3 ligase catalytic domain"/>
    <property type="match status" value="1"/>
</dbReference>
<evidence type="ECO:0000256" key="1">
    <source>
        <dbReference type="ARBA" id="ARBA00000885"/>
    </source>
</evidence>
<dbReference type="EC" id="2.3.2.26" evidence="2"/>
<keyword evidence="4 5" id="KW-0833">Ubl conjugation pathway</keyword>
<feature type="region of interest" description="Disordered" evidence="6">
    <location>
        <begin position="1"/>
        <end position="42"/>
    </location>
</feature>
<accession>A0AAE8N3T2</accession>
<feature type="compositionally biased region" description="Polar residues" evidence="6">
    <location>
        <begin position="1"/>
        <end position="23"/>
    </location>
</feature>
<dbReference type="GO" id="GO:0000209">
    <property type="term" value="P:protein polyubiquitination"/>
    <property type="evidence" value="ECO:0007669"/>
    <property type="project" value="InterPro"/>
</dbReference>
<comment type="catalytic activity">
    <reaction evidence="1">
        <text>S-ubiquitinyl-[E2 ubiquitin-conjugating enzyme]-L-cysteine + [acceptor protein]-L-lysine = [E2 ubiquitin-conjugating enzyme]-L-cysteine + N(6)-ubiquitinyl-[acceptor protein]-L-lysine.</text>
        <dbReference type="EC" id="2.3.2.26"/>
    </reaction>
</comment>
<dbReference type="InterPro" id="IPR000569">
    <property type="entry name" value="HECT_dom"/>
</dbReference>
<dbReference type="FunFam" id="3.30.2410.10:FF:000011">
    <property type="entry name" value="Putative Ubiquitin-protein ligase E3C"/>
    <property type="match status" value="1"/>
</dbReference>
<keyword evidence="8" id="KW-0436">Ligase</keyword>
<sequence length="1150" mass="130519">MNFTTFTGSSRRPRNVNLSGQPTNPNPFALSSSSWNRPGDPSRTVFRAQAERQQRQVERERLQAAKKIQRVYRGSVSRAEARQLRRAQFDAIYEETATTALKADVAERVGRALPHLIWAFRLANEQDIDRLSRLCADLEVVGVGLLSMQPSSRIVQFLGDILDVLDKALRTDTLPDTTSYLEIGTSIVREFPSVVLVEKTADRLFELLGRLSATATLSPLWSTATVRAVLAPFDALRSLPDAPPASNIRRNAYRAFAFEFLSTANIALFEQNCPQFLALLNLDDLTAVITDDVPRALRDASSADSLLWLLAHLIQLYSTATGYRTETILAPLYILLSSLGKEIRPRLAVSADREDSYDNMREGSDESSAGPLPSYVKTQLQSLVSTDSIKNILRQLSEQRDAAETTGTVTLLSGYLLALLSYFPEQSDTIRMRLYLSDLPSSNGETVPALHWLWQSVSKSHIFFQGWNDTRAPLHILKTYLSQQPGSQAHDGDSEWRVLLLFLDLYIFVLRLADDDDFLGAIRPTLSRASSRTSRIQTCCLSLEAIKNLTVFLKNFSFALYHDTNAILPSSAFTTESAEIKRLGLSMAATTRLDLDGLKNIITTAMQLLYERDSRLQFLPSGHWLMTSRFNMEGFIAGVVEELQRQQEADDESDESSDEDMSDMYAQPSRNQFQARRQKTLRELAKKNRERYLAKIGPRLEILKHMPFVVPFETRVKIFKQFIHLDKMRRREGLVEADLWRLQQRVTQTGIDRLGRHSASIRRDRVLLDAFDQFYRLGSGIKEPINITFVDRFGEVEAGIDGGGVTKEFLMSVIKDAFEEEDTWFSKNSEGIYYPNPSVTEWFRERTARCFDDTEREAVEAERRMALNVYEFLGRLVGKCVYEGILVDITFAGFFLMKWRMAGEQNRYRGTVNDLRDLDEELYKGLMKLKNEPGDVSDWDMYFTIDDEASFGRDSEKFLVTRNLVKDGDKTKVTNDNRLLFISSVARHRLVVQPAVQTNAFIHGLRSVIDPSWLSMFNQVELQRLVGGDSSEIDLEDLRRNTVYGGLYVIGDDGLEHDTVRMFWRVMASLKDEERREVLKFVTSTPRAPLLGFSQLSPQFSIRDGGSEEDRLPSASTCVNLLKLPLYKNERTLREKLLLAVSSGAGFDLS</sequence>
<dbReference type="GO" id="GO:0016874">
    <property type="term" value="F:ligase activity"/>
    <property type="evidence" value="ECO:0007669"/>
    <property type="project" value="UniProtKB-KW"/>
</dbReference>
<dbReference type="Gene3D" id="3.90.1750.10">
    <property type="entry name" value="Hect, E3 ligase catalytic domains"/>
    <property type="match status" value="1"/>
</dbReference>
<comment type="caution">
    <text evidence="8">The sequence shown here is derived from an EMBL/GenBank/DDBJ whole genome shotgun (WGS) entry which is preliminary data.</text>
</comment>
<dbReference type="AlphaFoldDB" id="A0AAE8N3T2"/>
<dbReference type="PROSITE" id="PS50096">
    <property type="entry name" value="IQ"/>
    <property type="match status" value="1"/>
</dbReference>
<keyword evidence="3" id="KW-0808">Transferase</keyword>
<reference evidence="8" key="1">
    <citation type="submission" date="2018-03" db="EMBL/GenBank/DDBJ databases">
        <authorList>
            <person name="Guldener U."/>
        </authorList>
    </citation>
    <scope>NUCLEOTIDE SEQUENCE</scope>
</reference>
<organism evidence="8 9">
    <name type="scientific">Cephalotrichum gorgonifer</name>
    <dbReference type="NCBI Taxonomy" id="2041049"/>
    <lineage>
        <taxon>Eukaryota</taxon>
        <taxon>Fungi</taxon>
        <taxon>Dikarya</taxon>
        <taxon>Ascomycota</taxon>
        <taxon>Pezizomycotina</taxon>
        <taxon>Sordariomycetes</taxon>
        <taxon>Hypocreomycetidae</taxon>
        <taxon>Microascales</taxon>
        <taxon>Microascaceae</taxon>
        <taxon>Cephalotrichum</taxon>
    </lineage>
</organism>
<dbReference type="PANTHER" id="PTHR45700">
    <property type="entry name" value="UBIQUITIN-PROTEIN LIGASE E3C"/>
    <property type="match status" value="1"/>
</dbReference>
<dbReference type="Gene3D" id="3.30.2410.10">
    <property type="entry name" value="Hect, E3 ligase catalytic domain"/>
    <property type="match status" value="1"/>
</dbReference>
<evidence type="ECO:0000259" key="7">
    <source>
        <dbReference type="PROSITE" id="PS50237"/>
    </source>
</evidence>
<dbReference type="PROSITE" id="PS50237">
    <property type="entry name" value="HECT"/>
    <property type="match status" value="1"/>
</dbReference>
<evidence type="ECO:0000256" key="2">
    <source>
        <dbReference type="ARBA" id="ARBA00012485"/>
    </source>
</evidence>
<dbReference type="PANTHER" id="PTHR45700:SF2">
    <property type="entry name" value="UBIQUITIN-PROTEIN LIGASE E3C"/>
    <property type="match status" value="1"/>
</dbReference>
<dbReference type="Gene3D" id="3.30.2160.10">
    <property type="entry name" value="Hect, E3 ligase catalytic domain"/>
    <property type="match status" value="1"/>
</dbReference>
<dbReference type="SMART" id="SM00119">
    <property type="entry name" value="HECTc"/>
    <property type="match status" value="1"/>
</dbReference>
<keyword evidence="9" id="KW-1185">Reference proteome</keyword>
<evidence type="ECO:0000313" key="9">
    <source>
        <dbReference type="Proteomes" id="UP001187682"/>
    </source>
</evidence>
<dbReference type="EMBL" id="ONZQ02000011">
    <property type="protein sequence ID" value="SPO05014.1"/>
    <property type="molecule type" value="Genomic_DNA"/>
</dbReference>
<proteinExistence type="predicted"/>
<name>A0AAE8N3T2_9PEZI</name>